<gene>
    <name evidence="8" type="ORF">CYCCA115_LOCUS239</name>
</gene>
<comment type="caution">
    <text evidence="8">The sequence shown here is derived from an EMBL/GenBank/DDBJ whole genome shotgun (WGS) entry which is preliminary data.</text>
</comment>
<evidence type="ECO:0000256" key="3">
    <source>
        <dbReference type="ARBA" id="ARBA00023015"/>
    </source>
</evidence>
<dbReference type="PANTHER" id="PTHR10880:SF15">
    <property type="entry name" value="MSL COMPLEX SUBUNIT 3"/>
    <property type="match status" value="1"/>
</dbReference>
<keyword evidence="4" id="KW-0804">Transcription</keyword>
<dbReference type="SMART" id="SM00298">
    <property type="entry name" value="CHROMO"/>
    <property type="match status" value="1"/>
</dbReference>
<dbReference type="PROSITE" id="PS51640">
    <property type="entry name" value="MRG"/>
    <property type="match status" value="1"/>
</dbReference>
<reference evidence="8" key="1">
    <citation type="submission" date="2023-08" db="EMBL/GenBank/DDBJ databases">
        <authorList>
            <person name="Audoor S."/>
            <person name="Bilcke G."/>
        </authorList>
    </citation>
    <scope>NUCLEOTIDE SEQUENCE</scope>
</reference>
<evidence type="ECO:0000256" key="2">
    <source>
        <dbReference type="ARBA" id="ARBA00022853"/>
    </source>
</evidence>
<keyword evidence="5" id="KW-0539">Nucleus</keyword>
<feature type="region of interest" description="Disordered" evidence="6">
    <location>
        <begin position="352"/>
        <end position="375"/>
    </location>
</feature>
<dbReference type="InterPro" id="IPR053820">
    <property type="entry name" value="MSL3_chromo-like"/>
</dbReference>
<evidence type="ECO:0000313" key="9">
    <source>
        <dbReference type="Proteomes" id="UP001295423"/>
    </source>
</evidence>
<dbReference type="GO" id="GO:0006355">
    <property type="term" value="P:regulation of DNA-templated transcription"/>
    <property type="evidence" value="ECO:0007669"/>
    <property type="project" value="InterPro"/>
</dbReference>
<accession>A0AAD2FF42</accession>
<dbReference type="InterPro" id="IPR000953">
    <property type="entry name" value="Chromo/chromo_shadow_dom"/>
</dbReference>
<dbReference type="InterPro" id="IPR038217">
    <property type="entry name" value="MRG_C_sf"/>
</dbReference>
<protein>
    <recommendedName>
        <fullName evidence="7">Chromo domain-containing protein</fullName>
    </recommendedName>
</protein>
<dbReference type="SUPFAM" id="SSF54160">
    <property type="entry name" value="Chromo domain-like"/>
    <property type="match status" value="1"/>
</dbReference>
<dbReference type="AlphaFoldDB" id="A0AAD2FF42"/>
<evidence type="ECO:0000256" key="6">
    <source>
        <dbReference type="SAM" id="MobiDB-lite"/>
    </source>
</evidence>
<evidence type="ECO:0000256" key="4">
    <source>
        <dbReference type="ARBA" id="ARBA00023163"/>
    </source>
</evidence>
<dbReference type="InterPro" id="IPR026541">
    <property type="entry name" value="MRG_dom"/>
</dbReference>
<evidence type="ECO:0000259" key="7">
    <source>
        <dbReference type="SMART" id="SM00298"/>
    </source>
</evidence>
<evidence type="ECO:0000256" key="1">
    <source>
        <dbReference type="ARBA" id="ARBA00004123"/>
    </source>
</evidence>
<dbReference type="PANTHER" id="PTHR10880">
    <property type="entry name" value="MORTALITY FACTOR 4-LIKE PROTEIN"/>
    <property type="match status" value="1"/>
</dbReference>
<sequence length="375" mass="43408">MSSSSQAPFSAASPMYMDDGTQSDLSDDDDDDSYENPPAFRINQKVLCRDVSNGAHFYEAKVIKLKALGNDEWEFFVHYHGWSSRWDRWVNAEDLCEDTQENRALYLQKKDIAVQQHQAEQKKKRKEKLNDSARKKRRKGDENMPPNGEYTREFAEKRIAAYQGYCELPFTLKTVVVDEGDKVTRKGYVNPKFYDHNSISLPPRSVHNLPATVTVQQALLHYQKKRTGSAETESKREQIKAFCHGLGMVFDSALPLVLLYPEERPQYNSLQNDPNCKGKSPCQIYGCEFLLRLMIRLPTLLIAEPVHLMKINGPLIADLIILLQKNRQTCFKPKFRDPKYCELRDWEQQLVDQQEQKQQQERNNQTNKPKVADAS</sequence>
<dbReference type="InterPro" id="IPR008676">
    <property type="entry name" value="MRG"/>
</dbReference>
<comment type="subcellular location">
    <subcellularLocation>
        <location evidence="1">Nucleus</location>
    </subcellularLocation>
</comment>
<dbReference type="GO" id="GO:0005634">
    <property type="term" value="C:nucleus"/>
    <property type="evidence" value="ECO:0007669"/>
    <property type="project" value="UniProtKB-SubCell"/>
</dbReference>
<dbReference type="GO" id="GO:0000123">
    <property type="term" value="C:histone acetyltransferase complex"/>
    <property type="evidence" value="ECO:0007669"/>
    <property type="project" value="TreeGrafter"/>
</dbReference>
<dbReference type="InterPro" id="IPR016197">
    <property type="entry name" value="Chromo-like_dom_sf"/>
</dbReference>
<name>A0AAD2FF42_9STRA</name>
<feature type="compositionally biased region" description="Low complexity" evidence="6">
    <location>
        <begin position="1"/>
        <end position="24"/>
    </location>
</feature>
<dbReference type="Pfam" id="PF05712">
    <property type="entry name" value="MRG"/>
    <property type="match status" value="1"/>
</dbReference>
<dbReference type="Gene3D" id="1.10.274.30">
    <property type="entry name" value="MRG domain"/>
    <property type="match status" value="1"/>
</dbReference>
<feature type="region of interest" description="Disordered" evidence="6">
    <location>
        <begin position="1"/>
        <end position="38"/>
    </location>
</feature>
<feature type="region of interest" description="Disordered" evidence="6">
    <location>
        <begin position="116"/>
        <end position="149"/>
    </location>
</feature>
<dbReference type="EMBL" id="CAKOGP040000001">
    <property type="protein sequence ID" value="CAJ1898029.1"/>
    <property type="molecule type" value="Genomic_DNA"/>
</dbReference>
<keyword evidence="9" id="KW-1185">Reference proteome</keyword>
<feature type="domain" description="Chromo" evidence="7">
    <location>
        <begin position="57"/>
        <end position="111"/>
    </location>
</feature>
<dbReference type="Proteomes" id="UP001295423">
    <property type="component" value="Unassembled WGS sequence"/>
</dbReference>
<keyword evidence="2" id="KW-0156">Chromatin regulator</keyword>
<evidence type="ECO:0000313" key="8">
    <source>
        <dbReference type="EMBL" id="CAJ1898029.1"/>
    </source>
</evidence>
<proteinExistence type="predicted"/>
<evidence type="ECO:0000256" key="5">
    <source>
        <dbReference type="ARBA" id="ARBA00023242"/>
    </source>
</evidence>
<dbReference type="Gene3D" id="2.30.30.140">
    <property type="match status" value="1"/>
</dbReference>
<feature type="compositionally biased region" description="Acidic residues" evidence="6">
    <location>
        <begin position="25"/>
        <end position="34"/>
    </location>
</feature>
<organism evidence="8 9">
    <name type="scientific">Cylindrotheca closterium</name>
    <dbReference type="NCBI Taxonomy" id="2856"/>
    <lineage>
        <taxon>Eukaryota</taxon>
        <taxon>Sar</taxon>
        <taxon>Stramenopiles</taxon>
        <taxon>Ochrophyta</taxon>
        <taxon>Bacillariophyta</taxon>
        <taxon>Bacillariophyceae</taxon>
        <taxon>Bacillariophycidae</taxon>
        <taxon>Bacillariales</taxon>
        <taxon>Bacillariaceae</taxon>
        <taxon>Cylindrotheca</taxon>
    </lineage>
</organism>
<dbReference type="GO" id="GO:0006325">
    <property type="term" value="P:chromatin organization"/>
    <property type="evidence" value="ECO:0007669"/>
    <property type="project" value="UniProtKB-KW"/>
</dbReference>
<dbReference type="Pfam" id="PF22732">
    <property type="entry name" value="MSL3_chromo-like"/>
    <property type="match status" value="1"/>
</dbReference>
<keyword evidence="3" id="KW-0805">Transcription regulation</keyword>